<accession>A0ABW4RU85</accession>
<proteinExistence type="predicted"/>
<keyword evidence="3" id="KW-1185">Reference proteome</keyword>
<dbReference type="EMBL" id="JBHUFZ010000015">
    <property type="protein sequence ID" value="MFD1889810.1"/>
    <property type="molecule type" value="Genomic_DNA"/>
</dbReference>
<evidence type="ECO:0008006" key="4">
    <source>
        <dbReference type="Google" id="ProtNLM"/>
    </source>
</evidence>
<sequence>MSIEHNDATELSDETGEIDQLDSDLDGVEDTDELTEMADANRPYGEVTAEDLGTQDLIDDGGDLATTLDDDARTDNRAAGVVPVDEEMTFDDLTTEETLEDRFQQEEPDPISDIVPPDAGRRA</sequence>
<protein>
    <recommendedName>
        <fullName evidence="4">Sugar ABC transporter ATPase</fullName>
    </recommendedName>
</protein>
<reference evidence="3" key="1">
    <citation type="journal article" date="2019" name="Int. J. Syst. Evol. Microbiol.">
        <title>The Global Catalogue of Microorganisms (GCM) 10K type strain sequencing project: providing services to taxonomists for standard genome sequencing and annotation.</title>
        <authorList>
            <consortium name="The Broad Institute Genomics Platform"/>
            <consortium name="The Broad Institute Genome Sequencing Center for Infectious Disease"/>
            <person name="Wu L."/>
            <person name="Ma J."/>
        </authorList>
    </citation>
    <scope>NUCLEOTIDE SEQUENCE [LARGE SCALE GENOMIC DNA]</scope>
    <source>
        <strain evidence="3">CAIM 431</strain>
    </source>
</reference>
<comment type="caution">
    <text evidence="2">The sequence shown here is derived from an EMBL/GenBank/DDBJ whole genome shotgun (WGS) entry which is preliminary data.</text>
</comment>
<dbReference type="Proteomes" id="UP001597326">
    <property type="component" value="Unassembled WGS sequence"/>
</dbReference>
<evidence type="ECO:0000313" key="2">
    <source>
        <dbReference type="EMBL" id="MFD1889810.1"/>
    </source>
</evidence>
<evidence type="ECO:0000256" key="1">
    <source>
        <dbReference type="SAM" id="MobiDB-lite"/>
    </source>
</evidence>
<feature type="region of interest" description="Disordered" evidence="1">
    <location>
        <begin position="1"/>
        <end position="71"/>
    </location>
</feature>
<name>A0ABW4RU85_9ACTN</name>
<feature type="region of interest" description="Disordered" evidence="1">
    <location>
        <begin position="99"/>
        <end position="123"/>
    </location>
</feature>
<evidence type="ECO:0000313" key="3">
    <source>
        <dbReference type="Proteomes" id="UP001597326"/>
    </source>
</evidence>
<feature type="compositionally biased region" description="Acidic residues" evidence="1">
    <location>
        <begin position="10"/>
        <end position="36"/>
    </location>
</feature>
<dbReference type="RefSeq" id="WP_343873437.1">
    <property type="nucleotide sequence ID" value="NZ_BAAAIX010000016.1"/>
</dbReference>
<gene>
    <name evidence="2" type="ORF">ACFSCS_06345</name>
</gene>
<organism evidence="2 3">
    <name type="scientific">Luteococcus peritonei</name>
    <dbReference type="NCBI Taxonomy" id="88874"/>
    <lineage>
        <taxon>Bacteria</taxon>
        <taxon>Bacillati</taxon>
        <taxon>Actinomycetota</taxon>
        <taxon>Actinomycetes</taxon>
        <taxon>Propionibacteriales</taxon>
        <taxon>Propionibacteriaceae</taxon>
        <taxon>Luteococcus</taxon>
    </lineage>
</organism>